<dbReference type="Pfam" id="PF04014">
    <property type="entry name" value="MazE_antitoxin"/>
    <property type="match status" value="1"/>
</dbReference>
<feature type="domain" description="SpoVT-AbrB" evidence="1">
    <location>
        <begin position="5"/>
        <end position="53"/>
    </location>
</feature>
<dbReference type="NCBIfam" id="TIGR01439">
    <property type="entry name" value="lp_hng_hel_AbrB"/>
    <property type="match status" value="1"/>
</dbReference>
<proteinExistence type="predicted"/>
<dbReference type="InterPro" id="IPR007159">
    <property type="entry name" value="SpoVT-AbrB_dom"/>
</dbReference>
<evidence type="ECO:0000313" key="2">
    <source>
        <dbReference type="EMBL" id="OGK37164.1"/>
    </source>
</evidence>
<organism evidence="2 3">
    <name type="scientific">Candidatus Roizmanbacteria bacterium RIFCSPHIGHO2_12_FULL_41_11</name>
    <dbReference type="NCBI Taxonomy" id="1802052"/>
    <lineage>
        <taxon>Bacteria</taxon>
        <taxon>Candidatus Roizmaniibacteriota</taxon>
    </lineage>
</organism>
<dbReference type="AlphaFoldDB" id="A0A1F7I1E0"/>
<accession>A0A1F7I1E0</accession>
<reference evidence="2 3" key="1">
    <citation type="journal article" date="2016" name="Nat. Commun.">
        <title>Thousands of microbial genomes shed light on interconnected biogeochemical processes in an aquifer system.</title>
        <authorList>
            <person name="Anantharaman K."/>
            <person name="Brown C.T."/>
            <person name="Hug L.A."/>
            <person name="Sharon I."/>
            <person name="Castelle C.J."/>
            <person name="Probst A.J."/>
            <person name="Thomas B.C."/>
            <person name="Singh A."/>
            <person name="Wilkins M.J."/>
            <person name="Karaoz U."/>
            <person name="Brodie E.L."/>
            <person name="Williams K.H."/>
            <person name="Hubbard S.S."/>
            <person name="Banfield J.F."/>
        </authorList>
    </citation>
    <scope>NUCLEOTIDE SEQUENCE [LARGE SCALE GENOMIC DNA]</scope>
</reference>
<dbReference type="EMBL" id="MGAC01000046">
    <property type="protein sequence ID" value="OGK37164.1"/>
    <property type="molecule type" value="Genomic_DNA"/>
</dbReference>
<gene>
    <name evidence="2" type="ORF">A3F03_03925</name>
</gene>
<dbReference type="SUPFAM" id="SSF89447">
    <property type="entry name" value="AbrB/MazE/MraZ-like"/>
    <property type="match status" value="1"/>
</dbReference>
<comment type="caution">
    <text evidence="2">The sequence shown here is derived from an EMBL/GenBank/DDBJ whole genome shotgun (WGS) entry which is preliminary data.</text>
</comment>
<dbReference type="InterPro" id="IPR037914">
    <property type="entry name" value="SpoVT-AbrB_sf"/>
</dbReference>
<dbReference type="Gene3D" id="2.10.260.10">
    <property type="match status" value="1"/>
</dbReference>
<evidence type="ECO:0000259" key="1">
    <source>
        <dbReference type="SMART" id="SM00966"/>
    </source>
</evidence>
<dbReference type="SMART" id="SM00966">
    <property type="entry name" value="SpoVT_AbrB"/>
    <property type="match status" value="1"/>
</dbReference>
<dbReference type="Proteomes" id="UP000176803">
    <property type="component" value="Unassembled WGS sequence"/>
</dbReference>
<evidence type="ECO:0000313" key="3">
    <source>
        <dbReference type="Proteomes" id="UP000176803"/>
    </source>
</evidence>
<sequence length="87" mass="9635">MNGITTITTKGQVTIPEPIRRALHVKIGDKVSFTHVAPTYREVVIKIIPATVVENLSGSLSARVREVDPQKARKRASSLLVKKYKVK</sequence>
<dbReference type="GO" id="GO:0003677">
    <property type="term" value="F:DNA binding"/>
    <property type="evidence" value="ECO:0007669"/>
    <property type="project" value="InterPro"/>
</dbReference>
<protein>
    <recommendedName>
        <fullName evidence="1">SpoVT-AbrB domain-containing protein</fullName>
    </recommendedName>
</protein>
<name>A0A1F7I1E0_9BACT</name>